<organism evidence="1 2">
    <name type="scientific">Pedobacter cryotolerans</name>
    <dbReference type="NCBI Taxonomy" id="2571270"/>
    <lineage>
        <taxon>Bacteria</taxon>
        <taxon>Pseudomonadati</taxon>
        <taxon>Bacteroidota</taxon>
        <taxon>Sphingobacteriia</taxon>
        <taxon>Sphingobacteriales</taxon>
        <taxon>Sphingobacteriaceae</taxon>
        <taxon>Pedobacter</taxon>
    </lineage>
</organism>
<gene>
    <name evidence="1" type="ORF">FA045_05300</name>
</gene>
<dbReference type="AlphaFoldDB" id="A0A4U1CEP7"/>
<dbReference type="EMBL" id="SWBO01000002">
    <property type="protein sequence ID" value="TKC02694.1"/>
    <property type="molecule type" value="Genomic_DNA"/>
</dbReference>
<reference evidence="1 2" key="1">
    <citation type="submission" date="2019-04" db="EMBL/GenBank/DDBJ databases">
        <title>Pedobacter sp. AR-2-6 sp. nov., isolated from Arctic soil.</title>
        <authorList>
            <person name="Dahal R.H."/>
            <person name="Kim D.-U."/>
        </authorList>
    </citation>
    <scope>NUCLEOTIDE SEQUENCE [LARGE SCALE GENOMIC DNA]</scope>
    <source>
        <strain evidence="1 2">AR-2-6</strain>
    </source>
</reference>
<keyword evidence="2" id="KW-1185">Reference proteome</keyword>
<evidence type="ECO:0000313" key="1">
    <source>
        <dbReference type="EMBL" id="TKC02694.1"/>
    </source>
</evidence>
<dbReference type="RefSeq" id="WP_136875212.1">
    <property type="nucleotide sequence ID" value="NZ_SWBO01000002.1"/>
</dbReference>
<evidence type="ECO:0000313" key="2">
    <source>
        <dbReference type="Proteomes" id="UP000310477"/>
    </source>
</evidence>
<sequence length="124" mass="14461">MREIKENLKIDYKHKRGKGVFRILEFEDHGHHIVYIPSLKLSSYGNTADEAQKMMGDVILEDFFENLFEQSEKVIFDYLKNLGWSKSSIYPKELSNDVHIDTYGILKNFNLSSSTKVTEKLVEV</sequence>
<proteinExistence type="predicted"/>
<dbReference type="OrthoDB" id="769863at2"/>
<dbReference type="Proteomes" id="UP000310477">
    <property type="component" value="Unassembled WGS sequence"/>
</dbReference>
<name>A0A4U1CEP7_9SPHI</name>
<protein>
    <submittedName>
        <fullName evidence="1">Uncharacterized protein</fullName>
    </submittedName>
</protein>
<accession>A0A4U1CEP7</accession>
<comment type="caution">
    <text evidence="1">The sequence shown here is derived from an EMBL/GenBank/DDBJ whole genome shotgun (WGS) entry which is preliminary data.</text>
</comment>